<reference evidence="2" key="1">
    <citation type="journal article" date="2011" name="Nat. Genet.">
        <title>The Arabidopsis lyrata genome sequence and the basis of rapid genome size change.</title>
        <authorList>
            <person name="Hu T.T."/>
            <person name="Pattyn P."/>
            <person name="Bakker E.G."/>
            <person name="Cao J."/>
            <person name="Cheng J.-F."/>
            <person name="Clark R.M."/>
            <person name="Fahlgren N."/>
            <person name="Fawcett J.A."/>
            <person name="Grimwood J."/>
            <person name="Gundlach H."/>
            <person name="Haberer G."/>
            <person name="Hollister J.D."/>
            <person name="Ossowski S."/>
            <person name="Ottilar R.P."/>
            <person name="Salamov A.A."/>
            <person name="Schneeberger K."/>
            <person name="Spannagl M."/>
            <person name="Wang X."/>
            <person name="Yang L."/>
            <person name="Nasrallah M.E."/>
            <person name="Bergelson J."/>
            <person name="Carrington J.C."/>
            <person name="Gaut B.S."/>
            <person name="Schmutz J."/>
            <person name="Mayer K.F.X."/>
            <person name="Van de Peer Y."/>
            <person name="Grigoriev I.V."/>
            <person name="Nordborg M."/>
            <person name="Weigel D."/>
            <person name="Guo Y.-L."/>
        </authorList>
    </citation>
    <scope>NUCLEOTIDE SEQUENCE [LARGE SCALE GENOMIC DNA]</scope>
    <source>
        <strain evidence="2">cv. MN47</strain>
    </source>
</reference>
<sequence length="70" mass="8443">EKCDYFGENLIFPPPSVLASRRRRCWPHAAVENIFFLPPLPFFRWLHLLLYFLRLKIPLIQHLLRLQSTP</sequence>
<evidence type="ECO:0000313" key="1">
    <source>
        <dbReference type="EMBL" id="EFH57566.1"/>
    </source>
</evidence>
<gene>
    <name evidence="1" type="ORF">ARALYDRAFT_669139</name>
</gene>
<accession>D7LGE9</accession>
<feature type="non-terminal residue" evidence="1">
    <location>
        <position position="1"/>
    </location>
</feature>
<protein>
    <submittedName>
        <fullName evidence="1">Predicted protein</fullName>
    </submittedName>
</protein>
<name>D7LGE9_ARALL</name>
<proteinExistence type="predicted"/>
<dbReference type="EMBL" id="GL348716">
    <property type="protein sequence ID" value="EFH57566.1"/>
    <property type="molecule type" value="Genomic_DNA"/>
</dbReference>
<keyword evidence="2" id="KW-1185">Reference proteome</keyword>
<dbReference type="AlphaFoldDB" id="D7LGE9"/>
<dbReference type="Gramene" id="Al_scaffold_0004_1858">
    <property type="protein sequence ID" value="Al_scaffold_0004_1858"/>
    <property type="gene ID" value="Al_scaffold_0004_1858"/>
</dbReference>
<dbReference type="HOGENOM" id="CLU_2765276_0_0_1"/>
<dbReference type="Proteomes" id="UP000008694">
    <property type="component" value="Unassembled WGS sequence"/>
</dbReference>
<organism evidence="2">
    <name type="scientific">Arabidopsis lyrata subsp. lyrata</name>
    <name type="common">Lyre-leaved rock-cress</name>
    <dbReference type="NCBI Taxonomy" id="81972"/>
    <lineage>
        <taxon>Eukaryota</taxon>
        <taxon>Viridiplantae</taxon>
        <taxon>Streptophyta</taxon>
        <taxon>Embryophyta</taxon>
        <taxon>Tracheophyta</taxon>
        <taxon>Spermatophyta</taxon>
        <taxon>Magnoliopsida</taxon>
        <taxon>eudicotyledons</taxon>
        <taxon>Gunneridae</taxon>
        <taxon>Pentapetalae</taxon>
        <taxon>rosids</taxon>
        <taxon>malvids</taxon>
        <taxon>Brassicales</taxon>
        <taxon>Brassicaceae</taxon>
        <taxon>Camelineae</taxon>
        <taxon>Arabidopsis</taxon>
    </lineage>
</organism>
<evidence type="ECO:0000313" key="2">
    <source>
        <dbReference type="Proteomes" id="UP000008694"/>
    </source>
</evidence>